<evidence type="ECO:0000256" key="1">
    <source>
        <dbReference type="ARBA" id="ARBA00001971"/>
    </source>
</evidence>
<evidence type="ECO:0000256" key="2">
    <source>
        <dbReference type="ARBA" id="ARBA00010617"/>
    </source>
</evidence>
<comment type="similarity">
    <text evidence="2 3">Belongs to the cytochrome P450 family.</text>
</comment>
<dbReference type="RefSeq" id="WP_306870167.1">
    <property type="nucleotide sequence ID" value="NZ_JAUSRB010000002.1"/>
</dbReference>
<keyword evidence="3" id="KW-0349">Heme</keyword>
<name>A0ABT9RFB4_9ACTN</name>
<accession>A0ABT9RFB4</accession>
<comment type="caution">
    <text evidence="4">The sequence shown here is derived from an EMBL/GenBank/DDBJ whole genome shotgun (WGS) entry which is preliminary data.</text>
</comment>
<evidence type="ECO:0000313" key="5">
    <source>
        <dbReference type="Proteomes" id="UP001230426"/>
    </source>
</evidence>
<keyword evidence="3" id="KW-0560">Oxidoreductase</keyword>
<keyword evidence="3" id="KW-0479">Metal-binding</keyword>
<dbReference type="InterPro" id="IPR002401">
    <property type="entry name" value="Cyt_P450_E_grp-I"/>
</dbReference>
<dbReference type="Gene3D" id="1.10.630.10">
    <property type="entry name" value="Cytochrome P450"/>
    <property type="match status" value="1"/>
</dbReference>
<dbReference type="InterPro" id="IPR001128">
    <property type="entry name" value="Cyt_P450"/>
</dbReference>
<keyword evidence="3" id="KW-0408">Iron</keyword>
<sequence>MATIVPLHRLLPMFARGFVDAFADVGRRSRGEVVRLGLGPWRPYLITHPDHVQHVMRDHWTNYLRVGQVYEPVQRLIGTTLAGEGPDWEAGRTAHQPMFTARNVTSLAGELAEVIAERVGLLDEPARAGRPIEATRTMAGLVVAANIRVFFGKKSTFADGERMVRAFGTAIKLSGIRTILPFVPDGVPLPGDRAMAGAVRTVDALVYPLIREARAGDGHDVLSALCRARGTGQDADRLVRDDLVAALVAADDTTTHALAWVWPLLHAHPGVAARLHAEVDRVVGAGPVEPSHLPELRYTKMVMQEVLRLYPSGWILPRVAVEPGEVGGVRVAAGSTVLVCPYATHRLDAFWDRPLAFDPERFLDQRRHRYSYFPFGGGPHQCLGRHLFFVIALLTVATIVSRYRPQVANPGRFTPFPGVALRPKQEIRLRLIPPEGRSKAGDRSGRGS</sequence>
<dbReference type="InterPro" id="IPR017972">
    <property type="entry name" value="Cyt_P450_CS"/>
</dbReference>
<keyword evidence="5" id="KW-1185">Reference proteome</keyword>
<organism evidence="4 5">
    <name type="scientific">Streptosporangium brasiliense</name>
    <dbReference type="NCBI Taxonomy" id="47480"/>
    <lineage>
        <taxon>Bacteria</taxon>
        <taxon>Bacillati</taxon>
        <taxon>Actinomycetota</taxon>
        <taxon>Actinomycetes</taxon>
        <taxon>Streptosporangiales</taxon>
        <taxon>Streptosporangiaceae</taxon>
        <taxon>Streptosporangium</taxon>
    </lineage>
</organism>
<comment type="cofactor">
    <cofactor evidence="1">
        <name>heme</name>
        <dbReference type="ChEBI" id="CHEBI:30413"/>
    </cofactor>
</comment>
<dbReference type="InterPro" id="IPR050121">
    <property type="entry name" value="Cytochrome_P450_monoxygenase"/>
</dbReference>
<dbReference type="EMBL" id="JAUSRB010000002">
    <property type="protein sequence ID" value="MDP9867944.1"/>
    <property type="molecule type" value="Genomic_DNA"/>
</dbReference>
<reference evidence="4 5" key="1">
    <citation type="submission" date="2023-07" db="EMBL/GenBank/DDBJ databases">
        <title>Sequencing the genomes of 1000 actinobacteria strains.</title>
        <authorList>
            <person name="Klenk H.-P."/>
        </authorList>
    </citation>
    <scope>NUCLEOTIDE SEQUENCE [LARGE SCALE GENOMIC DNA]</scope>
    <source>
        <strain evidence="4 5">DSM 44109</strain>
    </source>
</reference>
<dbReference type="Pfam" id="PF00067">
    <property type="entry name" value="p450"/>
    <property type="match status" value="1"/>
</dbReference>
<evidence type="ECO:0000313" key="4">
    <source>
        <dbReference type="EMBL" id="MDP9867944.1"/>
    </source>
</evidence>
<dbReference type="PANTHER" id="PTHR24305:SF166">
    <property type="entry name" value="CYTOCHROME P450 12A4, MITOCHONDRIAL-RELATED"/>
    <property type="match status" value="1"/>
</dbReference>
<dbReference type="PANTHER" id="PTHR24305">
    <property type="entry name" value="CYTOCHROME P450"/>
    <property type="match status" value="1"/>
</dbReference>
<dbReference type="SUPFAM" id="SSF48264">
    <property type="entry name" value="Cytochrome P450"/>
    <property type="match status" value="1"/>
</dbReference>
<dbReference type="PRINTS" id="PR00385">
    <property type="entry name" value="P450"/>
</dbReference>
<protein>
    <submittedName>
        <fullName evidence="4">Cytochrome P450</fullName>
    </submittedName>
</protein>
<dbReference type="Proteomes" id="UP001230426">
    <property type="component" value="Unassembled WGS sequence"/>
</dbReference>
<dbReference type="InterPro" id="IPR036396">
    <property type="entry name" value="Cyt_P450_sf"/>
</dbReference>
<dbReference type="PRINTS" id="PR00463">
    <property type="entry name" value="EP450I"/>
</dbReference>
<proteinExistence type="inferred from homology"/>
<gene>
    <name evidence="4" type="ORF">J2S55_007210</name>
</gene>
<evidence type="ECO:0000256" key="3">
    <source>
        <dbReference type="RuleBase" id="RU000461"/>
    </source>
</evidence>
<dbReference type="PROSITE" id="PS00086">
    <property type="entry name" value="CYTOCHROME_P450"/>
    <property type="match status" value="1"/>
</dbReference>
<keyword evidence="3" id="KW-0503">Monooxygenase</keyword>